<dbReference type="Proteomes" id="UP001597018">
    <property type="component" value="Unassembled WGS sequence"/>
</dbReference>
<feature type="domain" description="Aminotransferase class I/classII large" evidence="1">
    <location>
        <begin position="135"/>
        <end position="495"/>
    </location>
</feature>
<evidence type="ECO:0000313" key="3">
    <source>
        <dbReference type="Proteomes" id="UP001597018"/>
    </source>
</evidence>
<evidence type="ECO:0000313" key="2">
    <source>
        <dbReference type="EMBL" id="MFD0923893.1"/>
    </source>
</evidence>
<dbReference type="InterPro" id="IPR004839">
    <property type="entry name" value="Aminotransferase_I/II_large"/>
</dbReference>
<reference evidence="3" key="1">
    <citation type="journal article" date="2019" name="Int. J. Syst. Evol. Microbiol.">
        <title>The Global Catalogue of Microorganisms (GCM) 10K type strain sequencing project: providing services to taxonomists for standard genome sequencing and annotation.</title>
        <authorList>
            <consortium name="The Broad Institute Genomics Platform"/>
            <consortium name="The Broad Institute Genome Sequencing Center for Infectious Disease"/>
            <person name="Wu L."/>
            <person name="Ma J."/>
        </authorList>
    </citation>
    <scope>NUCLEOTIDE SEQUENCE [LARGE SCALE GENOMIC DNA]</scope>
    <source>
        <strain evidence="3">CCUG 56401</strain>
    </source>
</reference>
<dbReference type="Gene3D" id="3.40.640.10">
    <property type="entry name" value="Type I PLP-dependent aspartate aminotransferase-like (Major domain)"/>
    <property type="match status" value="1"/>
</dbReference>
<evidence type="ECO:0000259" key="1">
    <source>
        <dbReference type="Pfam" id="PF00155"/>
    </source>
</evidence>
<dbReference type="EMBL" id="JBHTIW010000046">
    <property type="protein sequence ID" value="MFD0923893.1"/>
    <property type="molecule type" value="Genomic_DNA"/>
</dbReference>
<proteinExistence type="predicted"/>
<keyword evidence="3" id="KW-1185">Reference proteome</keyword>
<keyword evidence="2" id="KW-0032">Aminotransferase</keyword>
<dbReference type="RefSeq" id="WP_345601028.1">
    <property type="nucleotide sequence ID" value="NZ_BAABLT010000025.1"/>
</dbReference>
<name>A0ABW3G1A4_9PSEU</name>
<sequence>MAMLPALQSRFSDLYSVVYDLIDDAKKTRALVKLYKGSHGADNPHPVVPQVGEYFFRERRGLLAFLCQESGAEHMSPRALERYDAARSPRIPSRDIYKLFAESSRHAGETDESFLRRVASREHRLGWYRGGSSGFDDEARACLAAHFGSTGISAHADEILVCCGGAKGAFLSLCAAVMCRHERERVHRMSGRILAPAGYYQSLRVLPPVVGGTIDVVDTLSGRTVSAWLADTARVPGTLVYVPLVNNFDGRVLIEDRARAIAEAVLQHNRRHPRTPVYVLGDDVYAGSYLTTTRARPIGSITGTELGHPELGNMADWTLSVATPSKTFALPTSRVAFAHTTNPALRSAVNHYRTMLSYGRVPQGDELTAAAAICLTPQQWIDDWNRTYARRVDWLSARLQVLNHELGVQAFGLCRPEGGWYTALRIHPRLFPLQLPSSVHALAVCLHYGGDQMDSGVGLLPGELAGYRLTRDTPEFVLRASVAVTDSTLDTFVRRLADLARRVTGPDGHRVIAEALNRARSVVPDLDTIVTGAT</sequence>
<gene>
    <name evidence="2" type="ORF">ACFQ16_29450</name>
</gene>
<accession>A0ABW3G1A4</accession>
<dbReference type="InterPro" id="IPR015424">
    <property type="entry name" value="PyrdxlP-dep_Trfase"/>
</dbReference>
<dbReference type="InterPro" id="IPR015422">
    <property type="entry name" value="PyrdxlP-dep_Trfase_small"/>
</dbReference>
<dbReference type="InterPro" id="IPR015421">
    <property type="entry name" value="PyrdxlP-dep_Trfase_major"/>
</dbReference>
<organism evidence="2 3">
    <name type="scientific">Saccharopolyspora rosea</name>
    <dbReference type="NCBI Taxonomy" id="524884"/>
    <lineage>
        <taxon>Bacteria</taxon>
        <taxon>Bacillati</taxon>
        <taxon>Actinomycetota</taxon>
        <taxon>Actinomycetes</taxon>
        <taxon>Pseudonocardiales</taxon>
        <taxon>Pseudonocardiaceae</taxon>
        <taxon>Saccharopolyspora</taxon>
    </lineage>
</organism>
<dbReference type="SUPFAM" id="SSF53383">
    <property type="entry name" value="PLP-dependent transferases"/>
    <property type="match status" value="1"/>
</dbReference>
<keyword evidence="2" id="KW-0808">Transferase</keyword>
<dbReference type="Gene3D" id="3.90.1150.10">
    <property type="entry name" value="Aspartate Aminotransferase, domain 1"/>
    <property type="match status" value="1"/>
</dbReference>
<dbReference type="Pfam" id="PF00155">
    <property type="entry name" value="Aminotran_1_2"/>
    <property type="match status" value="1"/>
</dbReference>
<comment type="caution">
    <text evidence="2">The sequence shown here is derived from an EMBL/GenBank/DDBJ whole genome shotgun (WGS) entry which is preliminary data.</text>
</comment>
<dbReference type="GO" id="GO:0008483">
    <property type="term" value="F:transaminase activity"/>
    <property type="evidence" value="ECO:0007669"/>
    <property type="project" value="UniProtKB-KW"/>
</dbReference>
<protein>
    <submittedName>
        <fullName evidence="2">Pyridoxal phosphate-dependent aminotransferase</fullName>
    </submittedName>
</protein>
<dbReference type="CDD" id="cd00609">
    <property type="entry name" value="AAT_like"/>
    <property type="match status" value="1"/>
</dbReference>